<protein>
    <submittedName>
        <fullName evidence="2">TYPE 4 fimbrial BIOGENESIS TRANSMEMBRANE pilE-related PROTEIN</fullName>
    </submittedName>
</protein>
<feature type="region of interest" description="Disordered" evidence="1">
    <location>
        <begin position="1"/>
        <end position="25"/>
    </location>
</feature>
<dbReference type="Proteomes" id="UP000255505">
    <property type="component" value="Chromosome I"/>
</dbReference>
<accession>A0A375GZI5</accession>
<dbReference type="AlphaFoldDB" id="A0A375GZI5"/>
<keyword evidence="2" id="KW-0812">Transmembrane</keyword>
<dbReference type="RefSeq" id="WP_231942401.1">
    <property type="nucleotide sequence ID" value="NZ_LT976862.1"/>
</dbReference>
<keyword evidence="2" id="KW-0472">Membrane</keyword>
<evidence type="ECO:0000313" key="3">
    <source>
        <dbReference type="Proteomes" id="UP000255505"/>
    </source>
</evidence>
<proteinExistence type="predicted"/>
<gene>
    <name evidence="2" type="ORF">CT19425_30647</name>
</gene>
<evidence type="ECO:0000313" key="2">
    <source>
        <dbReference type="EMBL" id="SPK71423.1"/>
    </source>
</evidence>
<dbReference type="EMBL" id="LT991976">
    <property type="protein sequence ID" value="SPK71423.1"/>
    <property type="molecule type" value="Genomic_DNA"/>
</dbReference>
<name>A0A375GZI5_9BURK</name>
<evidence type="ECO:0000256" key="1">
    <source>
        <dbReference type="SAM" id="MobiDB-lite"/>
    </source>
</evidence>
<sequence length="66" mass="7061">MFRGFGLQEKIAGNTREKQGAQQGDDCGSYTINQLGLQGNTGMRRRAVGAVLVAETAGVSACRCRR</sequence>
<reference evidence="2 3" key="1">
    <citation type="submission" date="2018-01" db="EMBL/GenBank/DDBJ databases">
        <authorList>
            <person name="Gaut B.S."/>
            <person name="Morton B.R."/>
            <person name="Clegg M.T."/>
            <person name="Duvall M.R."/>
        </authorList>
    </citation>
    <scope>NUCLEOTIDE SEQUENCE [LARGE SCALE GENOMIC DNA]</scope>
    <source>
        <strain evidence="2">Cupriavidus taiwanensis LMG 19425</strain>
    </source>
</reference>
<organism evidence="2 3">
    <name type="scientific">Cupriavidus taiwanensis</name>
    <dbReference type="NCBI Taxonomy" id="164546"/>
    <lineage>
        <taxon>Bacteria</taxon>
        <taxon>Pseudomonadati</taxon>
        <taxon>Pseudomonadota</taxon>
        <taxon>Betaproteobacteria</taxon>
        <taxon>Burkholderiales</taxon>
        <taxon>Burkholderiaceae</taxon>
        <taxon>Cupriavidus</taxon>
    </lineage>
</organism>